<dbReference type="InterPro" id="IPR001509">
    <property type="entry name" value="Epimerase_deHydtase"/>
</dbReference>
<dbReference type="OrthoDB" id="9776313at2"/>
<reference evidence="2 3" key="1">
    <citation type="submission" date="2018-10" db="EMBL/GenBank/DDBJ databases">
        <title>Genomic Encyclopedia of Type Strains, Phase IV (KMG-IV): sequencing the most valuable type-strain genomes for metagenomic binning, comparative biology and taxonomic classification.</title>
        <authorList>
            <person name="Goeker M."/>
        </authorList>
    </citation>
    <scope>NUCLEOTIDE SEQUENCE [LARGE SCALE GENOMIC DNA]</scope>
    <source>
        <strain evidence="2 3">DSM 12769</strain>
    </source>
</reference>
<evidence type="ECO:0000259" key="1">
    <source>
        <dbReference type="Pfam" id="PF01370"/>
    </source>
</evidence>
<dbReference type="EMBL" id="RCDA01000006">
    <property type="protein sequence ID" value="RLK46537.1"/>
    <property type="molecule type" value="Genomic_DNA"/>
</dbReference>
<dbReference type="CDD" id="cd05271">
    <property type="entry name" value="NDUFA9_like_SDR_a"/>
    <property type="match status" value="1"/>
</dbReference>
<accession>A0A498BUA9</accession>
<dbReference type="Gene3D" id="3.40.50.720">
    <property type="entry name" value="NAD(P)-binding Rossmann-like Domain"/>
    <property type="match status" value="1"/>
</dbReference>
<dbReference type="RefSeq" id="WP_121443171.1">
    <property type="nucleotide sequence ID" value="NZ_RCDA01000006.1"/>
</dbReference>
<dbReference type="Proteomes" id="UP000275461">
    <property type="component" value="Unassembled WGS sequence"/>
</dbReference>
<sequence length="320" mass="34757">MAKHTVCILGGSGFIGTTIAGRLGHDGHRVIVPTRHRERSRHLLPIPNVELVETNVHDEDALVEAIQDCTAVINLVGILNELSGPKGEGFRQSHVELPRKVVSACQRAGVGRYLHMSALGAGPEAPSLYQQTKGEGEQLVLAAQSESLSVTAFRPSVVFGSGDSFFNRFAGLLRLSPGFMFLPTPGAEFQPVWVNDVASAFIRCLDDSSTAGQALDLVGPQRYTLEELVRYTAKVAGIRRHIVPLSDSMSRLNARLLGLVPGKPFTMDNYLSATVPNVSDDNALPRLGIHPTAVEAVVPTFLGPHEKNNRYQSLRREARR</sequence>
<organism evidence="2 3">
    <name type="scientific">Alkalispirillum mobile</name>
    <dbReference type="NCBI Taxonomy" id="85925"/>
    <lineage>
        <taxon>Bacteria</taxon>
        <taxon>Pseudomonadati</taxon>
        <taxon>Pseudomonadota</taxon>
        <taxon>Gammaproteobacteria</taxon>
        <taxon>Chromatiales</taxon>
        <taxon>Ectothiorhodospiraceae</taxon>
        <taxon>Alkalispirillum</taxon>
    </lineage>
</organism>
<dbReference type="GO" id="GO:0044877">
    <property type="term" value="F:protein-containing complex binding"/>
    <property type="evidence" value="ECO:0007669"/>
    <property type="project" value="TreeGrafter"/>
</dbReference>
<dbReference type="PANTHER" id="PTHR12126:SF11">
    <property type="entry name" value="NADH DEHYDROGENASE [UBIQUINONE] 1 ALPHA SUBCOMPLEX SUBUNIT 9, MITOCHONDRIAL"/>
    <property type="match status" value="1"/>
</dbReference>
<protein>
    <submittedName>
        <fullName evidence="2">NADH dehydrogenase</fullName>
    </submittedName>
</protein>
<dbReference type="Pfam" id="PF01370">
    <property type="entry name" value="Epimerase"/>
    <property type="match status" value="1"/>
</dbReference>
<dbReference type="InterPro" id="IPR051207">
    <property type="entry name" value="ComplexI_NDUFA9_subunit"/>
</dbReference>
<keyword evidence="3" id="KW-1185">Reference proteome</keyword>
<feature type="domain" description="NAD-dependent epimerase/dehydratase" evidence="1">
    <location>
        <begin position="6"/>
        <end position="207"/>
    </location>
</feature>
<comment type="caution">
    <text evidence="2">The sequence shown here is derived from an EMBL/GenBank/DDBJ whole genome shotgun (WGS) entry which is preliminary data.</text>
</comment>
<dbReference type="InterPro" id="IPR036291">
    <property type="entry name" value="NAD(P)-bd_dom_sf"/>
</dbReference>
<dbReference type="PANTHER" id="PTHR12126">
    <property type="entry name" value="NADH-UBIQUINONE OXIDOREDUCTASE 39 KDA SUBUNIT-RELATED"/>
    <property type="match status" value="1"/>
</dbReference>
<proteinExistence type="predicted"/>
<evidence type="ECO:0000313" key="2">
    <source>
        <dbReference type="EMBL" id="RLK46537.1"/>
    </source>
</evidence>
<dbReference type="SUPFAM" id="SSF51735">
    <property type="entry name" value="NAD(P)-binding Rossmann-fold domains"/>
    <property type="match status" value="1"/>
</dbReference>
<evidence type="ECO:0000313" key="3">
    <source>
        <dbReference type="Proteomes" id="UP000275461"/>
    </source>
</evidence>
<dbReference type="AlphaFoldDB" id="A0A498BUA9"/>
<name>A0A498BUA9_9GAMM</name>
<gene>
    <name evidence="2" type="ORF">DFR31_2667</name>
</gene>